<accession>A0A371FI72</accession>
<reference evidence="1" key="1">
    <citation type="submission" date="2018-05" db="EMBL/GenBank/DDBJ databases">
        <title>Draft genome of Mucuna pruriens seed.</title>
        <authorList>
            <person name="Nnadi N.E."/>
            <person name="Vos R."/>
            <person name="Hasami M.H."/>
            <person name="Devisetty U.K."/>
            <person name="Aguiy J.C."/>
        </authorList>
    </citation>
    <scope>NUCLEOTIDE SEQUENCE [LARGE SCALE GENOMIC DNA]</scope>
    <source>
        <strain evidence="1">JCA_2017</strain>
    </source>
</reference>
<gene>
    <name evidence="1" type="ORF">CR513_41793</name>
</gene>
<protein>
    <submittedName>
        <fullName evidence="1">Uncharacterized protein</fullName>
    </submittedName>
</protein>
<comment type="caution">
    <text evidence="1">The sequence shown here is derived from an EMBL/GenBank/DDBJ whole genome shotgun (WGS) entry which is preliminary data.</text>
</comment>
<dbReference type="AlphaFoldDB" id="A0A371FI72"/>
<dbReference type="Proteomes" id="UP000257109">
    <property type="component" value="Unassembled WGS sequence"/>
</dbReference>
<proteinExistence type="predicted"/>
<dbReference type="OrthoDB" id="1422241at2759"/>
<name>A0A371FI72_MUCPR</name>
<keyword evidence="2" id="KW-1185">Reference proteome</keyword>
<dbReference type="EMBL" id="QJKJ01009005">
    <property type="protein sequence ID" value="RDX77997.1"/>
    <property type="molecule type" value="Genomic_DNA"/>
</dbReference>
<organism evidence="1 2">
    <name type="scientific">Mucuna pruriens</name>
    <name type="common">Velvet bean</name>
    <name type="synonym">Dolichos pruriens</name>
    <dbReference type="NCBI Taxonomy" id="157652"/>
    <lineage>
        <taxon>Eukaryota</taxon>
        <taxon>Viridiplantae</taxon>
        <taxon>Streptophyta</taxon>
        <taxon>Embryophyta</taxon>
        <taxon>Tracheophyta</taxon>
        <taxon>Spermatophyta</taxon>
        <taxon>Magnoliopsida</taxon>
        <taxon>eudicotyledons</taxon>
        <taxon>Gunneridae</taxon>
        <taxon>Pentapetalae</taxon>
        <taxon>rosids</taxon>
        <taxon>fabids</taxon>
        <taxon>Fabales</taxon>
        <taxon>Fabaceae</taxon>
        <taxon>Papilionoideae</taxon>
        <taxon>50 kb inversion clade</taxon>
        <taxon>NPAAA clade</taxon>
        <taxon>indigoferoid/millettioid clade</taxon>
        <taxon>Phaseoleae</taxon>
        <taxon>Mucuna</taxon>
    </lineage>
</organism>
<evidence type="ECO:0000313" key="2">
    <source>
        <dbReference type="Proteomes" id="UP000257109"/>
    </source>
</evidence>
<sequence length="214" mass="24831">MGMGKGLSRYVIWYGQLISASPDRLGLDLTLGRIGFDSRLHVQAELGMCQFARVGYARHVLVVVEFRVLSISFTLHLLALTVHFSVVRCAVVRCLYCSRRCRLGTWKPKCMTKSSSDILYELDPKIDRTLRSSSTINPDFNLVSRNRWRIMIERSRSWPRRMWCINLGEDPHKHLKEFHVVCSTMRPQGILEDYIKMKAFPFSLDGATKDWLYL</sequence>
<evidence type="ECO:0000313" key="1">
    <source>
        <dbReference type="EMBL" id="RDX77997.1"/>
    </source>
</evidence>
<feature type="non-terminal residue" evidence="1">
    <location>
        <position position="1"/>
    </location>
</feature>